<dbReference type="Gene3D" id="1.10.510.10">
    <property type="entry name" value="Transferase(Phosphotransferase) domain 1"/>
    <property type="match status" value="1"/>
</dbReference>
<dbReference type="EMBL" id="JAQNDL010000003">
    <property type="protein sequence ID" value="MDC0720498.1"/>
    <property type="molecule type" value="Genomic_DNA"/>
</dbReference>
<evidence type="ECO:0000256" key="5">
    <source>
        <dbReference type="PROSITE-ProRule" id="PRU10141"/>
    </source>
</evidence>
<dbReference type="Gene3D" id="1.25.40.10">
    <property type="entry name" value="Tetratricopeptide repeat domain"/>
    <property type="match status" value="1"/>
</dbReference>
<dbReference type="InterPro" id="IPR011009">
    <property type="entry name" value="Kinase-like_dom_sf"/>
</dbReference>
<feature type="domain" description="Protein kinase" evidence="7">
    <location>
        <begin position="43"/>
        <end position="322"/>
    </location>
</feature>
<evidence type="ECO:0000256" key="3">
    <source>
        <dbReference type="ARBA" id="ARBA00022777"/>
    </source>
</evidence>
<dbReference type="Pfam" id="PF00069">
    <property type="entry name" value="Pkinase"/>
    <property type="match status" value="1"/>
</dbReference>
<dbReference type="PROSITE" id="PS00107">
    <property type="entry name" value="PROTEIN_KINASE_ATP"/>
    <property type="match status" value="1"/>
</dbReference>
<feature type="region of interest" description="Disordered" evidence="6">
    <location>
        <begin position="1"/>
        <end position="20"/>
    </location>
</feature>
<evidence type="ECO:0000313" key="8">
    <source>
        <dbReference type="EMBL" id="MDC0720498.1"/>
    </source>
</evidence>
<dbReference type="Gene3D" id="3.30.200.20">
    <property type="entry name" value="Phosphorylase Kinase, domain 1"/>
    <property type="match status" value="1"/>
</dbReference>
<evidence type="ECO:0000313" key="9">
    <source>
        <dbReference type="Proteomes" id="UP001221686"/>
    </source>
</evidence>
<dbReference type="RefSeq" id="WP_272089006.1">
    <property type="nucleotide sequence ID" value="NZ_JAQNDL010000003.1"/>
</dbReference>
<dbReference type="CDD" id="cd14014">
    <property type="entry name" value="STKc_PknB_like"/>
    <property type="match status" value="1"/>
</dbReference>
<protein>
    <submittedName>
        <fullName evidence="8">Serine/threonine-protein kinase</fullName>
    </submittedName>
</protein>
<evidence type="ECO:0000259" key="7">
    <source>
        <dbReference type="PROSITE" id="PS50011"/>
    </source>
</evidence>
<evidence type="ECO:0000256" key="1">
    <source>
        <dbReference type="ARBA" id="ARBA00022679"/>
    </source>
</evidence>
<dbReference type="InterPro" id="IPR017441">
    <property type="entry name" value="Protein_kinase_ATP_BS"/>
</dbReference>
<organism evidence="8 9">
    <name type="scientific">Nannocystis bainbridge</name>
    <dbReference type="NCBI Taxonomy" id="2995303"/>
    <lineage>
        <taxon>Bacteria</taxon>
        <taxon>Pseudomonadati</taxon>
        <taxon>Myxococcota</taxon>
        <taxon>Polyangia</taxon>
        <taxon>Nannocystales</taxon>
        <taxon>Nannocystaceae</taxon>
        <taxon>Nannocystis</taxon>
    </lineage>
</organism>
<evidence type="ECO:0000256" key="6">
    <source>
        <dbReference type="SAM" id="MobiDB-lite"/>
    </source>
</evidence>
<keyword evidence="1" id="KW-0808">Transferase</keyword>
<dbReference type="GO" id="GO:0016301">
    <property type="term" value="F:kinase activity"/>
    <property type="evidence" value="ECO:0007669"/>
    <property type="project" value="UniProtKB-KW"/>
</dbReference>
<dbReference type="Proteomes" id="UP001221686">
    <property type="component" value="Unassembled WGS sequence"/>
</dbReference>
<reference evidence="8 9" key="1">
    <citation type="submission" date="2022-11" db="EMBL/GenBank/DDBJ databases">
        <title>Minimal conservation of predation-associated metabolite biosynthetic gene clusters underscores biosynthetic potential of Myxococcota including descriptions for ten novel species: Archangium lansinium sp. nov., Myxococcus landrumus sp. nov., Nannocystis bai.</title>
        <authorList>
            <person name="Ahearne A."/>
            <person name="Stevens C."/>
            <person name="Dowd S."/>
        </authorList>
    </citation>
    <scope>NUCLEOTIDE SEQUENCE [LARGE SCALE GENOMIC DNA]</scope>
    <source>
        <strain evidence="8 9">BB15-2</strain>
    </source>
</reference>
<feature type="compositionally biased region" description="Polar residues" evidence="6">
    <location>
        <begin position="8"/>
        <end position="17"/>
    </location>
</feature>
<dbReference type="SUPFAM" id="SSF56112">
    <property type="entry name" value="Protein kinase-like (PK-like)"/>
    <property type="match status" value="1"/>
</dbReference>
<name>A0ABT5E6E9_9BACT</name>
<keyword evidence="9" id="KW-1185">Reference proteome</keyword>
<proteinExistence type="predicted"/>
<comment type="caution">
    <text evidence="8">The sequence shown here is derived from an EMBL/GenBank/DDBJ whole genome shotgun (WGS) entry which is preliminary data.</text>
</comment>
<dbReference type="PANTHER" id="PTHR43289:SF6">
    <property type="entry name" value="SERINE_THREONINE-PROTEIN KINASE NEKL-3"/>
    <property type="match status" value="1"/>
</dbReference>
<evidence type="ECO:0000256" key="4">
    <source>
        <dbReference type="ARBA" id="ARBA00022840"/>
    </source>
</evidence>
<sequence length="906" mass="96919">MAHEDNPVTGTSTSHGEVTQDVVPAPARNLGGVGPLPAKLGRYHVLGQLGAGGMGVVLTAYDPDLDRKVALKLLRAHGNAGSAGRMLREAHALARLSHPNVVQIHDTGAIDGQVFIAMELVRGVDLRTWLTQPRPLVEVLRAFVDAGRGLAAAHDAGFVHRDFKPENVLLGEDGRARVADFGLVRLHDELPDEPVNSPSTRGALGHSLTVTGARLGTPGYMSPEQHLGLTADARSDQFSYCVALWEALHRQRPFAGDSPEAIVAAVRAGRLRAPPRGSRVPAELNRLLQRGLAYDPEQRHPSMHALLAALTVDPARRRRRWLLGLVGAGLLAAVAGVWLSGEAEPCAGGPEALAPTWNPLRRQAVAEALTPSSDPALPRFVLAGLDAYAGEWLTSHRDACLDHRRGEQSSALLDARMHCLDRRRQTLAAVARLLVGEAGDVDAGRPGRAEAEPPDAAQLIARMPAISACADPAVVLSEAAVPEDPALAGEVAAVASRLITARVRHDAGDLEGARALAEDALARARRAKFAPILAEALLVQARIHFTPQQWELARPALDEALVQAVAARRDDLAAEAMARLLFVDGVHLGRTAEMLRLAPLALAMAARAPEPHAARGLAHNNISVVQTLSHERERATLSMKSAVEEMLAAPHTDPIELAHVFFNAAVMTAAPAQRHAGLDRARALLAERLGPRHLVTLDARMAAARFEPDLKMGAAQLDEVCPEYLRGHGRTITTCASCFNLLVHLQMYLGETTRALASAEQGLSCHARPFTDQDASLRAKAQAFIAVHSGHPLAALEHLKQARRWPDSLQGVPWIRPELAELDLIRGRALLLLDRPAEATEALEQAMPGYAIFVDRPELLTPLLLAETQTLLARALLAAETPDHERAAQLTASAQATLAAHGAVVP</sequence>
<keyword evidence="4 5" id="KW-0067">ATP-binding</keyword>
<accession>A0ABT5E6E9</accession>
<dbReference type="InterPro" id="IPR008271">
    <property type="entry name" value="Ser/Thr_kinase_AS"/>
</dbReference>
<dbReference type="InterPro" id="IPR011990">
    <property type="entry name" value="TPR-like_helical_dom_sf"/>
</dbReference>
<dbReference type="InterPro" id="IPR000719">
    <property type="entry name" value="Prot_kinase_dom"/>
</dbReference>
<dbReference type="PROSITE" id="PS00108">
    <property type="entry name" value="PROTEIN_KINASE_ST"/>
    <property type="match status" value="1"/>
</dbReference>
<keyword evidence="2 5" id="KW-0547">Nucleotide-binding</keyword>
<dbReference type="PANTHER" id="PTHR43289">
    <property type="entry name" value="MITOGEN-ACTIVATED PROTEIN KINASE KINASE KINASE 20-RELATED"/>
    <property type="match status" value="1"/>
</dbReference>
<keyword evidence="3 8" id="KW-0418">Kinase</keyword>
<evidence type="ECO:0000256" key="2">
    <source>
        <dbReference type="ARBA" id="ARBA00022741"/>
    </source>
</evidence>
<feature type="binding site" evidence="5">
    <location>
        <position position="72"/>
    </location>
    <ligand>
        <name>ATP</name>
        <dbReference type="ChEBI" id="CHEBI:30616"/>
    </ligand>
</feature>
<dbReference type="PROSITE" id="PS50011">
    <property type="entry name" value="PROTEIN_KINASE_DOM"/>
    <property type="match status" value="1"/>
</dbReference>
<gene>
    <name evidence="8" type="ORF">POL25_26585</name>
</gene>